<dbReference type="InterPro" id="IPR011545">
    <property type="entry name" value="DEAD/DEAH_box_helicase_dom"/>
</dbReference>
<dbReference type="PANTHER" id="PTHR30580:SF0">
    <property type="entry name" value="PRIMOSOMAL PROTEIN N"/>
    <property type="match status" value="1"/>
</dbReference>
<gene>
    <name evidence="6" type="ORF">LCGC14_2474430</name>
</gene>
<dbReference type="GO" id="GO:0003677">
    <property type="term" value="F:DNA binding"/>
    <property type="evidence" value="ECO:0007669"/>
    <property type="project" value="UniProtKB-KW"/>
</dbReference>
<sequence>MAWMTGLFDNPAETAAAVVGLAVAANVWKTFDYLWPAGLGEPSVGARVQVPFGRGDRKTLAFVIEIDRPRPDRALKSVTKVLDEAARLDEPLLALGRWISRYYVSPLGMVLAAMVPSAIGRHAAKTETVVFLEAGPKDWPRRLGPRQRKLLDELYEARKQGIEPLTLEQLRAHAGATGDTVSRLARRSLIRLQSRPQSLDTLNQTVEGDPFGLNADQERALQAIEAGLDAGFAVTMLHGVTASGKTEVYLRAIRRVIQAGKQAILLVPEIALATQTFSGLPACPAWRCCTAA</sequence>
<dbReference type="GO" id="GO:0005524">
    <property type="term" value="F:ATP binding"/>
    <property type="evidence" value="ECO:0007669"/>
    <property type="project" value="UniProtKB-KW"/>
</dbReference>
<dbReference type="InterPro" id="IPR041222">
    <property type="entry name" value="PriA_3primeBD"/>
</dbReference>
<keyword evidence="3" id="KW-0238">DNA-binding</keyword>
<accession>A0A0F9BXA9</accession>
<dbReference type="InterPro" id="IPR027417">
    <property type="entry name" value="P-loop_NTPase"/>
</dbReference>
<dbReference type="Gene3D" id="3.40.1440.60">
    <property type="entry name" value="PriA, 3(prime) DNA-binding domain"/>
    <property type="match status" value="1"/>
</dbReference>
<proteinExistence type="predicted"/>
<evidence type="ECO:0000256" key="2">
    <source>
        <dbReference type="ARBA" id="ARBA00022840"/>
    </source>
</evidence>
<evidence type="ECO:0000313" key="6">
    <source>
        <dbReference type="EMBL" id="KKL18547.1"/>
    </source>
</evidence>
<dbReference type="GO" id="GO:0006310">
    <property type="term" value="P:DNA recombination"/>
    <property type="evidence" value="ECO:0007669"/>
    <property type="project" value="TreeGrafter"/>
</dbReference>
<dbReference type="Pfam" id="PF17764">
    <property type="entry name" value="PriA_3primeBD"/>
    <property type="match status" value="1"/>
</dbReference>
<dbReference type="Pfam" id="PF00270">
    <property type="entry name" value="DEAD"/>
    <property type="match status" value="1"/>
</dbReference>
<keyword evidence="2" id="KW-0067">ATP-binding</keyword>
<dbReference type="EMBL" id="LAZR01038826">
    <property type="protein sequence ID" value="KKL18547.1"/>
    <property type="molecule type" value="Genomic_DNA"/>
</dbReference>
<dbReference type="SUPFAM" id="SSF52540">
    <property type="entry name" value="P-loop containing nucleoside triphosphate hydrolases"/>
    <property type="match status" value="1"/>
</dbReference>
<protein>
    <recommendedName>
        <fullName evidence="7">Helicase ATP-binding domain-containing protein</fullName>
    </recommendedName>
</protein>
<dbReference type="GO" id="GO:0006270">
    <property type="term" value="P:DNA replication initiation"/>
    <property type="evidence" value="ECO:0007669"/>
    <property type="project" value="TreeGrafter"/>
</dbReference>
<evidence type="ECO:0000259" key="5">
    <source>
        <dbReference type="Pfam" id="PF17764"/>
    </source>
</evidence>
<keyword evidence="1" id="KW-0547">Nucleotide-binding</keyword>
<evidence type="ECO:0000256" key="1">
    <source>
        <dbReference type="ARBA" id="ARBA00022741"/>
    </source>
</evidence>
<name>A0A0F9BXA9_9ZZZZ</name>
<dbReference type="PANTHER" id="PTHR30580">
    <property type="entry name" value="PRIMOSOMAL PROTEIN N"/>
    <property type="match status" value="1"/>
</dbReference>
<feature type="domain" description="Primosomal protein N' 3' DNA-binding" evidence="5">
    <location>
        <begin position="22"/>
        <end position="116"/>
    </location>
</feature>
<dbReference type="GO" id="GO:0043138">
    <property type="term" value="F:3'-5' DNA helicase activity"/>
    <property type="evidence" value="ECO:0007669"/>
    <property type="project" value="TreeGrafter"/>
</dbReference>
<dbReference type="GO" id="GO:0006302">
    <property type="term" value="P:double-strand break repair"/>
    <property type="evidence" value="ECO:0007669"/>
    <property type="project" value="TreeGrafter"/>
</dbReference>
<comment type="caution">
    <text evidence="6">The sequence shown here is derived from an EMBL/GenBank/DDBJ whole genome shotgun (WGS) entry which is preliminary data.</text>
</comment>
<evidence type="ECO:0008006" key="7">
    <source>
        <dbReference type="Google" id="ProtNLM"/>
    </source>
</evidence>
<feature type="domain" description="DEAD/DEAH-box helicase" evidence="4">
    <location>
        <begin position="215"/>
        <end position="279"/>
    </location>
</feature>
<dbReference type="AlphaFoldDB" id="A0A0F9BXA9"/>
<dbReference type="Gene3D" id="3.40.50.300">
    <property type="entry name" value="P-loop containing nucleotide triphosphate hydrolases"/>
    <property type="match status" value="1"/>
</dbReference>
<reference evidence="6" key="1">
    <citation type="journal article" date="2015" name="Nature">
        <title>Complex archaea that bridge the gap between prokaryotes and eukaryotes.</title>
        <authorList>
            <person name="Spang A."/>
            <person name="Saw J.H."/>
            <person name="Jorgensen S.L."/>
            <person name="Zaremba-Niedzwiedzka K."/>
            <person name="Martijn J."/>
            <person name="Lind A.E."/>
            <person name="van Eijk R."/>
            <person name="Schleper C."/>
            <person name="Guy L."/>
            <person name="Ettema T.J."/>
        </authorList>
    </citation>
    <scope>NUCLEOTIDE SEQUENCE</scope>
</reference>
<evidence type="ECO:0000259" key="4">
    <source>
        <dbReference type="Pfam" id="PF00270"/>
    </source>
</evidence>
<dbReference type="InterPro" id="IPR042115">
    <property type="entry name" value="PriA_3primeBD_sf"/>
</dbReference>
<evidence type="ECO:0000256" key="3">
    <source>
        <dbReference type="ARBA" id="ARBA00023125"/>
    </source>
</evidence>
<organism evidence="6">
    <name type="scientific">marine sediment metagenome</name>
    <dbReference type="NCBI Taxonomy" id="412755"/>
    <lineage>
        <taxon>unclassified sequences</taxon>
        <taxon>metagenomes</taxon>
        <taxon>ecological metagenomes</taxon>
    </lineage>
</organism>